<dbReference type="EMBL" id="NCSJ02000198">
    <property type="protein sequence ID" value="RFU27603.1"/>
    <property type="molecule type" value="Genomic_DNA"/>
</dbReference>
<feature type="domain" description="AB hydrolase-1" evidence="1">
    <location>
        <begin position="38"/>
        <end position="158"/>
    </location>
</feature>
<dbReference type="SUPFAM" id="SSF53474">
    <property type="entry name" value="alpha/beta-Hydrolases"/>
    <property type="match status" value="1"/>
</dbReference>
<evidence type="ECO:0000313" key="2">
    <source>
        <dbReference type="EMBL" id="RFU27603.1"/>
    </source>
</evidence>
<dbReference type="Pfam" id="PF00561">
    <property type="entry name" value="Abhydrolase_1"/>
    <property type="match status" value="1"/>
</dbReference>
<reference evidence="2 3" key="1">
    <citation type="submission" date="2018-05" db="EMBL/GenBank/DDBJ databases">
        <title>Draft genome sequence of Scytalidium lignicola DSM 105466, a ubiquitous saprotrophic fungus.</title>
        <authorList>
            <person name="Buettner E."/>
            <person name="Gebauer A.M."/>
            <person name="Hofrichter M."/>
            <person name="Liers C."/>
            <person name="Kellner H."/>
        </authorList>
    </citation>
    <scope>NUCLEOTIDE SEQUENCE [LARGE SCALE GENOMIC DNA]</scope>
    <source>
        <strain evidence="2 3">DSM 105466</strain>
    </source>
</reference>
<name>A0A3E2H3L0_SCYLI</name>
<dbReference type="InterPro" id="IPR000073">
    <property type="entry name" value="AB_hydrolase_1"/>
</dbReference>
<dbReference type="STRING" id="5539.A0A3E2H3L0"/>
<evidence type="ECO:0000313" key="3">
    <source>
        <dbReference type="Proteomes" id="UP000258309"/>
    </source>
</evidence>
<dbReference type="Proteomes" id="UP000258309">
    <property type="component" value="Unassembled WGS sequence"/>
</dbReference>
<feature type="non-terminal residue" evidence="2">
    <location>
        <position position="286"/>
    </location>
</feature>
<dbReference type="InterPro" id="IPR050471">
    <property type="entry name" value="AB_hydrolase"/>
</dbReference>
<protein>
    <recommendedName>
        <fullName evidence="1">AB hydrolase-1 domain-containing protein</fullName>
    </recommendedName>
</protein>
<dbReference type="OMA" id="MAYFEHE"/>
<dbReference type="OrthoDB" id="8119704at2759"/>
<sequence length="286" mass="31918">MAAKIPTTHSQFISHVNGQKTHFIVDDFTDPWRMDTETVLIQHGFGRHSAFWYHWIPPLASKYRVIRRDLRGHGLSSDPTPDYDYSLDTVLGETVDLLEQQGLAKIHLFCESTAGLIGVAFAARFPNRLHSLTVCATPSHLPETAKKKWALGYEDWAAACRSLGARGFAESQSRIPGGIGQPDPEYYKWWLEQTDLSTGEGLARYASFLDKLDVRPMMGDVKCRTLILAPTTSANTSLQDQEAFRDAIPGAHLVAIDGIGHEIYVDKAKECQEAFLEFVSRDPIKG</sequence>
<gene>
    <name evidence="2" type="ORF">B7463_g8724</name>
</gene>
<dbReference type="PANTHER" id="PTHR43433">
    <property type="entry name" value="HYDROLASE, ALPHA/BETA FOLD FAMILY PROTEIN"/>
    <property type="match status" value="1"/>
</dbReference>
<evidence type="ECO:0000259" key="1">
    <source>
        <dbReference type="Pfam" id="PF00561"/>
    </source>
</evidence>
<dbReference type="Gene3D" id="3.40.50.1820">
    <property type="entry name" value="alpha/beta hydrolase"/>
    <property type="match status" value="1"/>
</dbReference>
<feature type="non-terminal residue" evidence="2">
    <location>
        <position position="1"/>
    </location>
</feature>
<keyword evidence="3" id="KW-1185">Reference proteome</keyword>
<proteinExistence type="predicted"/>
<dbReference type="PANTHER" id="PTHR43433:SF5">
    <property type="entry name" value="AB HYDROLASE-1 DOMAIN-CONTAINING PROTEIN"/>
    <property type="match status" value="1"/>
</dbReference>
<organism evidence="2 3">
    <name type="scientific">Scytalidium lignicola</name>
    <name type="common">Hyphomycete</name>
    <dbReference type="NCBI Taxonomy" id="5539"/>
    <lineage>
        <taxon>Eukaryota</taxon>
        <taxon>Fungi</taxon>
        <taxon>Dikarya</taxon>
        <taxon>Ascomycota</taxon>
        <taxon>Pezizomycotina</taxon>
        <taxon>Leotiomycetes</taxon>
        <taxon>Leotiomycetes incertae sedis</taxon>
        <taxon>Scytalidium</taxon>
    </lineage>
</organism>
<accession>A0A3E2H3L0</accession>
<dbReference type="AlphaFoldDB" id="A0A3E2H3L0"/>
<comment type="caution">
    <text evidence="2">The sequence shown here is derived from an EMBL/GenBank/DDBJ whole genome shotgun (WGS) entry which is preliminary data.</text>
</comment>
<dbReference type="InterPro" id="IPR029058">
    <property type="entry name" value="AB_hydrolase_fold"/>
</dbReference>